<dbReference type="Pfam" id="PF04101">
    <property type="entry name" value="Glyco_tran_28_C"/>
    <property type="match status" value="1"/>
</dbReference>
<evidence type="ECO:0000256" key="8">
    <source>
        <dbReference type="SAM" id="MobiDB-lite"/>
    </source>
</evidence>
<feature type="compositionally biased region" description="Low complexity" evidence="8">
    <location>
        <begin position="488"/>
        <end position="512"/>
    </location>
</feature>
<evidence type="ECO:0000313" key="11">
    <source>
        <dbReference type="Proteomes" id="UP001583172"/>
    </source>
</evidence>
<keyword evidence="7" id="KW-0328">Glycosyltransferase</keyword>
<reference evidence="10 11" key="1">
    <citation type="journal article" date="2024" name="Commun. Biol.">
        <title>Comparative genomic analysis of thermophilic fungi reveals convergent evolutionary adaptations and gene losses.</title>
        <authorList>
            <person name="Steindorff A.S."/>
            <person name="Aguilar-Pontes M.V."/>
            <person name="Robinson A.J."/>
            <person name="Andreopoulos B."/>
            <person name="LaButti K."/>
            <person name="Kuo A."/>
            <person name="Mondo S."/>
            <person name="Riley R."/>
            <person name="Otillar R."/>
            <person name="Haridas S."/>
            <person name="Lipzen A."/>
            <person name="Grimwood J."/>
            <person name="Schmutz J."/>
            <person name="Clum A."/>
            <person name="Reid I.D."/>
            <person name="Moisan M.C."/>
            <person name="Butler G."/>
            <person name="Nguyen T.T.M."/>
            <person name="Dewar K."/>
            <person name="Conant G."/>
            <person name="Drula E."/>
            <person name="Henrissat B."/>
            <person name="Hansel C."/>
            <person name="Singer S."/>
            <person name="Hutchinson M.I."/>
            <person name="de Vries R.P."/>
            <person name="Natvig D.O."/>
            <person name="Powell A.J."/>
            <person name="Tsang A."/>
            <person name="Grigoriev I.V."/>
        </authorList>
    </citation>
    <scope>NUCLEOTIDE SEQUENCE [LARGE SCALE GENOMIC DNA]</scope>
    <source>
        <strain evidence="10 11">CBS 620.91</strain>
    </source>
</reference>
<evidence type="ECO:0000256" key="2">
    <source>
        <dbReference type="ARBA" id="ARBA00012614"/>
    </source>
</evidence>
<organism evidence="10 11">
    <name type="scientific">Humicola insolens</name>
    <name type="common">Soft-rot fungus</name>
    <dbReference type="NCBI Taxonomy" id="85995"/>
    <lineage>
        <taxon>Eukaryota</taxon>
        <taxon>Fungi</taxon>
        <taxon>Dikarya</taxon>
        <taxon>Ascomycota</taxon>
        <taxon>Pezizomycotina</taxon>
        <taxon>Sordariomycetes</taxon>
        <taxon>Sordariomycetidae</taxon>
        <taxon>Sordariales</taxon>
        <taxon>Chaetomiaceae</taxon>
        <taxon>Mycothermus</taxon>
    </lineage>
</organism>
<evidence type="ECO:0000256" key="7">
    <source>
        <dbReference type="RuleBase" id="RU362128"/>
    </source>
</evidence>
<keyword evidence="7" id="KW-0808">Transferase</keyword>
<dbReference type="EC" id="2.4.1.141" evidence="2 7"/>
<sequence length="527" mass="55353">MANVVDNMEGVVTPSDVRLGASSDDVAKVSVSASKQHQPVASRDTSRATTHAAAALPALPGRRCFVTVGATAGFWSLLEEVTSSSFLGRLAAHGFTTLDIQCGPDLAGLQERLAAIGAEERHGLQVRSFGYTSDLEAYLLGCRGVRGARPAGIVVAHAGSGTVGEVLSVGAPLIVVANPTLMDNHQLELAEDLEEDALAVHGQIGGLTDALDRIAERIAQGTFDLPPHRPPPFPVPEAERITIFDWMVLTCYPDELRQQEDAADLAAGQGNGANGTNGINGINGTNGTDLPLPPARPAEPEENAAAGQEGLAAPNNNPPANGANGVNGHNRTRQVRFGETTIIPDREEGTNESGQNGQNGTGAPTAALSPPPSSPIPIVYPPGAPLNPRLRLDEFTLPGPALTGYPDNDDNYEMDVDVMPPPLAYFTANPMGPDPDGNYPVNGHPVLPAVDEDDEEVNPEQQQQLPQQVLEEEELIDLDMANVPLPSTNGASNGTNGTNNYNNGAGAQGNENEPNWVPGWDGVFRWD</sequence>
<comment type="similarity">
    <text evidence="7">Belongs to the glycosyltransferase 28 family.</text>
</comment>
<comment type="caution">
    <text evidence="10">The sequence shown here is derived from an EMBL/GenBank/DDBJ whole genome shotgun (WGS) entry which is preliminary data.</text>
</comment>
<dbReference type="SUPFAM" id="SSF53756">
    <property type="entry name" value="UDP-Glycosyltransferase/glycogen phosphorylase"/>
    <property type="match status" value="1"/>
</dbReference>
<accession>A0ABR3V223</accession>
<keyword evidence="7" id="KW-0256">Endoplasmic reticulum</keyword>
<evidence type="ECO:0000313" key="10">
    <source>
        <dbReference type="EMBL" id="KAL1835776.1"/>
    </source>
</evidence>
<dbReference type="Proteomes" id="UP001583172">
    <property type="component" value="Unassembled WGS sequence"/>
</dbReference>
<comment type="function">
    <text evidence="4 7">Involved in protein N-glycosylation. Essential for the second step of the dolichol-linked oligosaccharide pathway.</text>
</comment>
<dbReference type="PANTHER" id="PTHR47043">
    <property type="entry name" value="UDP-N-ACETYLGLUCOSAMINE TRANSFERASE SUBUNIT ALG13"/>
    <property type="match status" value="1"/>
</dbReference>
<name>A0ABR3V223_HUMIN</name>
<evidence type="ECO:0000256" key="4">
    <source>
        <dbReference type="ARBA" id="ARBA00024804"/>
    </source>
</evidence>
<dbReference type="EMBL" id="JAZGSY010000539">
    <property type="protein sequence ID" value="KAL1835776.1"/>
    <property type="molecule type" value="Genomic_DNA"/>
</dbReference>
<evidence type="ECO:0000256" key="6">
    <source>
        <dbReference type="ARBA" id="ARBA00048184"/>
    </source>
</evidence>
<feature type="compositionally biased region" description="Low complexity" evidence="8">
    <location>
        <begin position="276"/>
        <end position="288"/>
    </location>
</feature>
<dbReference type="PANTHER" id="PTHR47043:SF1">
    <property type="entry name" value="UDP-N-ACETYLGLUCOSAMINE TRANSFERASE SUBUNIT ALG13"/>
    <property type="match status" value="1"/>
</dbReference>
<evidence type="ECO:0000259" key="9">
    <source>
        <dbReference type="Pfam" id="PF04101"/>
    </source>
</evidence>
<feature type="region of interest" description="Disordered" evidence="8">
    <location>
        <begin position="486"/>
        <end position="520"/>
    </location>
</feature>
<gene>
    <name evidence="7" type="primary">ALG13</name>
    <name evidence="10" type="ORF">VTJ49DRAFT_6087</name>
</gene>
<feature type="domain" description="Glycosyl transferase family 28 C-terminal" evidence="9">
    <location>
        <begin position="64"/>
        <end position="195"/>
    </location>
</feature>
<evidence type="ECO:0000256" key="3">
    <source>
        <dbReference type="ARBA" id="ARBA00017468"/>
    </source>
</evidence>
<keyword evidence="11" id="KW-1185">Reference proteome</keyword>
<proteinExistence type="inferred from homology"/>
<comment type="subunit">
    <text evidence="1 7">Heterodimer with ALG14 to form a functional enzyme.</text>
</comment>
<feature type="compositionally biased region" description="Polar residues" evidence="8">
    <location>
        <begin position="351"/>
        <end position="362"/>
    </location>
</feature>
<protein>
    <recommendedName>
        <fullName evidence="3 7">UDP-N-acetylglucosamine transferase subunit ALG13</fullName>
        <ecNumber evidence="2 7">2.4.1.141</ecNumber>
    </recommendedName>
    <alternativeName>
        <fullName evidence="5 7">Asparagine-linked glycosylation protein 13</fullName>
    </alternativeName>
</protein>
<dbReference type="InterPro" id="IPR052474">
    <property type="entry name" value="UDP-GlcNAc_transferase"/>
</dbReference>
<evidence type="ECO:0000256" key="1">
    <source>
        <dbReference type="ARBA" id="ARBA00011198"/>
    </source>
</evidence>
<feature type="region of interest" description="Disordered" evidence="8">
    <location>
        <begin position="274"/>
        <end position="375"/>
    </location>
</feature>
<comment type="subcellular location">
    <subcellularLocation>
        <location evidence="7">Endoplasmic reticulum</location>
    </subcellularLocation>
</comment>
<feature type="compositionally biased region" description="Low complexity" evidence="8">
    <location>
        <begin position="312"/>
        <end position="329"/>
    </location>
</feature>
<dbReference type="Gene3D" id="3.40.50.2000">
    <property type="entry name" value="Glycogen Phosphorylase B"/>
    <property type="match status" value="1"/>
</dbReference>
<comment type="catalytic activity">
    <reaction evidence="6">
        <text>an N-acetyl-alpha-D-glucosaminyl-diphospho-di-trans,poly-cis-dolichol + UDP-N-acetyl-alpha-D-glucosamine = an N,N'-diacetylchitobiosyl-diphospho-di-trans,poly-cis-dolichol + UDP + H(+)</text>
        <dbReference type="Rhea" id="RHEA:23380"/>
        <dbReference type="Rhea" id="RHEA-COMP:19507"/>
        <dbReference type="Rhea" id="RHEA-COMP:19510"/>
        <dbReference type="ChEBI" id="CHEBI:15378"/>
        <dbReference type="ChEBI" id="CHEBI:57269"/>
        <dbReference type="ChEBI" id="CHEBI:57705"/>
        <dbReference type="ChEBI" id="CHEBI:58223"/>
        <dbReference type="ChEBI" id="CHEBI:58427"/>
        <dbReference type="EC" id="2.4.1.141"/>
    </reaction>
</comment>
<dbReference type="InterPro" id="IPR007235">
    <property type="entry name" value="Glyco_trans_28_C"/>
</dbReference>
<evidence type="ECO:0000256" key="5">
    <source>
        <dbReference type="ARBA" id="ARBA00032061"/>
    </source>
</evidence>